<feature type="region of interest" description="Disordered" evidence="1">
    <location>
        <begin position="16"/>
        <end position="114"/>
    </location>
</feature>
<gene>
    <name evidence="2" type="ORF">FZEAL_6413</name>
</gene>
<feature type="compositionally biased region" description="Acidic residues" evidence="1">
    <location>
        <begin position="21"/>
        <end position="44"/>
    </location>
</feature>
<dbReference type="Proteomes" id="UP000635477">
    <property type="component" value="Unassembled WGS sequence"/>
</dbReference>
<keyword evidence="3" id="KW-1185">Reference proteome</keyword>
<protein>
    <submittedName>
        <fullName evidence="2">Uncharacterized protein</fullName>
    </submittedName>
</protein>
<proteinExistence type="predicted"/>
<comment type="caution">
    <text evidence="2">The sequence shown here is derived from an EMBL/GenBank/DDBJ whole genome shotgun (WGS) entry which is preliminary data.</text>
</comment>
<dbReference type="OrthoDB" id="5089247at2759"/>
<sequence>MSRSGFLNKLRRAVARRGEQEDREWEYQLEEPYDLDYDGEEDEEIPARGEIQLDDRPDGYYLWTSSLPDPPSDDERTESRWMNATPSSSSAIFTPASSSREPSANSSQVEVRDEQSELLRQKVIQERHAAHMERRRRAEIEGSLVAVGNDMKNIQDNLGEVAARNTRVVQSVKRAIKHPSKGHAEDAVMEVKSLGERVTDIQATIEYPLQRVRDAVKDGK</sequence>
<feature type="compositionally biased region" description="Basic and acidic residues" evidence="1">
    <location>
        <begin position="45"/>
        <end position="58"/>
    </location>
</feature>
<organism evidence="2 3">
    <name type="scientific">Fusarium zealandicum</name>
    <dbReference type="NCBI Taxonomy" id="1053134"/>
    <lineage>
        <taxon>Eukaryota</taxon>
        <taxon>Fungi</taxon>
        <taxon>Dikarya</taxon>
        <taxon>Ascomycota</taxon>
        <taxon>Pezizomycotina</taxon>
        <taxon>Sordariomycetes</taxon>
        <taxon>Hypocreomycetidae</taxon>
        <taxon>Hypocreales</taxon>
        <taxon>Nectriaceae</taxon>
        <taxon>Fusarium</taxon>
        <taxon>Fusarium staphyleae species complex</taxon>
    </lineage>
</organism>
<feature type="compositionally biased region" description="Low complexity" evidence="1">
    <location>
        <begin position="84"/>
        <end position="107"/>
    </location>
</feature>
<evidence type="ECO:0000256" key="1">
    <source>
        <dbReference type="SAM" id="MobiDB-lite"/>
    </source>
</evidence>
<evidence type="ECO:0000313" key="3">
    <source>
        <dbReference type="Proteomes" id="UP000635477"/>
    </source>
</evidence>
<dbReference type="AlphaFoldDB" id="A0A8H4XJI2"/>
<accession>A0A8H4XJI2</accession>
<evidence type="ECO:0000313" key="2">
    <source>
        <dbReference type="EMBL" id="KAF4976993.1"/>
    </source>
</evidence>
<dbReference type="EMBL" id="JABEYC010000468">
    <property type="protein sequence ID" value="KAF4976993.1"/>
    <property type="molecule type" value="Genomic_DNA"/>
</dbReference>
<reference evidence="2" key="2">
    <citation type="submission" date="2020-05" db="EMBL/GenBank/DDBJ databases">
        <authorList>
            <person name="Kim H.-S."/>
            <person name="Proctor R.H."/>
            <person name="Brown D.W."/>
        </authorList>
    </citation>
    <scope>NUCLEOTIDE SEQUENCE</scope>
    <source>
        <strain evidence="2">NRRL 22465</strain>
    </source>
</reference>
<reference evidence="2" key="1">
    <citation type="journal article" date="2020" name="BMC Genomics">
        <title>Correction to: Identification and distribution of gene clusters required for synthesis of sphingolipid metabolism inhibitors in diverse species of the filamentous fungus Fusarium.</title>
        <authorList>
            <person name="Kim H.S."/>
            <person name="Lohmar J.M."/>
            <person name="Busman M."/>
            <person name="Brown D.W."/>
            <person name="Naumann T.A."/>
            <person name="Divon H.H."/>
            <person name="Lysoe E."/>
            <person name="Uhlig S."/>
            <person name="Proctor R.H."/>
        </authorList>
    </citation>
    <scope>NUCLEOTIDE SEQUENCE</scope>
    <source>
        <strain evidence="2">NRRL 22465</strain>
    </source>
</reference>
<name>A0A8H4XJI2_9HYPO</name>